<dbReference type="InterPro" id="IPR001547">
    <property type="entry name" value="Glyco_hydro_5"/>
</dbReference>
<evidence type="ECO:0000256" key="1">
    <source>
        <dbReference type="ARBA" id="ARBA00005641"/>
    </source>
</evidence>
<evidence type="ECO:0000256" key="8">
    <source>
        <dbReference type="RuleBase" id="RU361153"/>
    </source>
</evidence>
<gene>
    <name evidence="13" type="ORF">Kpho02_02670</name>
</gene>
<dbReference type="InterPro" id="IPR005102">
    <property type="entry name" value="Carbo-bd_X2"/>
</dbReference>
<dbReference type="InterPro" id="IPR050386">
    <property type="entry name" value="Glycosyl_hydrolase_5"/>
</dbReference>
<dbReference type="GO" id="GO:0005576">
    <property type="term" value="C:extracellular region"/>
    <property type="evidence" value="ECO:0007669"/>
    <property type="project" value="TreeGrafter"/>
</dbReference>
<evidence type="ECO:0000259" key="11">
    <source>
        <dbReference type="Pfam" id="PF03442"/>
    </source>
</evidence>
<sequence>MNDAQQTAPPRNRRPRWTTGLVAALVTAGSLVGGTAVAAPAAPGAAAGDAHRPVHVPKDPIAAVAAMQPSWNLGNTFDALPDETSWGNPLTTKATFDGLKAQGFRSVRIPVSWYPHQSATAPYTIDAAWMARVKQVVDWALEDGLYVEINVHHDSWQWIANMSADHDNVLARFNATWQQIATAFRDEPRTLLMESINEPQFSNATDAQKTQYLRELNTSFHRIVRDSGGRNKDRLLVLPSEETNNAQHWLDDLSTTMSSLHDRNLVATVHYYSWYPFSVNIANGPTYDATAQADLHDGFARVHDTFVAKGIPVYVGEVGLLTSPYSGVVERGEMLKYFEHVSYEARANGFTTALWDAYNDFLNRSTMQWMVPEMKALIQASWRTRSGTASSDNVFVPASGAVPAQTLTLNPNGLSFTGLWQGDTQLVPSRDYTLSGNRLTLTAEALTRLAGDRATGVHATLEVRYSDGVPWKLFVRSYEQPVLSDATGTTDGLTVPTRFNGSLMANVESTYADGTAAGPASWTIYQSFDNYRADYAADTTTVKADFLKSLKDDAPVTLTFRFWTGATVTYHLTKSGNTVTGTAS</sequence>
<feature type="chain" id="PRO_5040777829" evidence="9">
    <location>
        <begin position="39"/>
        <end position="584"/>
    </location>
</feature>
<comment type="caution">
    <text evidence="13">The sequence shown here is derived from an EMBL/GenBank/DDBJ whole genome shotgun (WGS) entry which is preliminary data.</text>
</comment>
<dbReference type="InterPro" id="IPR040946">
    <property type="entry name" value="CBM46"/>
</dbReference>
<dbReference type="InterPro" id="IPR013783">
    <property type="entry name" value="Ig-like_fold"/>
</dbReference>
<keyword evidence="6 8" id="KW-0326">Glycosidase</keyword>
<organism evidence="13 14">
    <name type="scientific">Kitasatospora phosalacinea</name>
    <dbReference type="NCBI Taxonomy" id="2065"/>
    <lineage>
        <taxon>Bacteria</taxon>
        <taxon>Bacillati</taxon>
        <taxon>Actinomycetota</taxon>
        <taxon>Actinomycetes</taxon>
        <taxon>Kitasatosporales</taxon>
        <taxon>Streptomycetaceae</taxon>
        <taxon>Kitasatospora</taxon>
    </lineage>
</organism>
<reference evidence="13" key="1">
    <citation type="submission" date="2023-02" db="EMBL/GenBank/DDBJ databases">
        <title>Kitasatospora phosalacinea NBRC 14627.</title>
        <authorList>
            <person name="Ichikawa N."/>
            <person name="Sato H."/>
            <person name="Tonouchi N."/>
        </authorList>
    </citation>
    <scope>NUCLEOTIDE SEQUENCE</scope>
    <source>
        <strain evidence="13">NBRC 14627</strain>
    </source>
</reference>
<feature type="domain" description="Glycoside hydrolase family 5" evidence="10">
    <location>
        <begin position="83"/>
        <end position="359"/>
    </location>
</feature>
<keyword evidence="4" id="KW-0136">Cellulose degradation</keyword>
<evidence type="ECO:0000256" key="5">
    <source>
        <dbReference type="ARBA" id="ARBA00023277"/>
    </source>
</evidence>
<evidence type="ECO:0000256" key="3">
    <source>
        <dbReference type="ARBA" id="ARBA00022801"/>
    </source>
</evidence>
<evidence type="ECO:0000256" key="2">
    <source>
        <dbReference type="ARBA" id="ARBA00022729"/>
    </source>
</evidence>
<comment type="similarity">
    <text evidence="1 8">Belongs to the glycosyl hydrolase 5 (cellulase A) family.</text>
</comment>
<evidence type="ECO:0000256" key="4">
    <source>
        <dbReference type="ARBA" id="ARBA00023001"/>
    </source>
</evidence>
<dbReference type="Gene3D" id="2.60.40.10">
    <property type="entry name" value="Immunoglobulins"/>
    <property type="match status" value="1"/>
</dbReference>
<evidence type="ECO:0000259" key="10">
    <source>
        <dbReference type="Pfam" id="PF00150"/>
    </source>
</evidence>
<dbReference type="GO" id="GO:0008422">
    <property type="term" value="F:beta-glucosidase activity"/>
    <property type="evidence" value="ECO:0007669"/>
    <property type="project" value="TreeGrafter"/>
</dbReference>
<protein>
    <submittedName>
        <fullName evidence="13">Endoglucanase</fullName>
    </submittedName>
</protein>
<dbReference type="InterPro" id="IPR014756">
    <property type="entry name" value="Ig_E-set"/>
</dbReference>
<dbReference type="PANTHER" id="PTHR31297:SF41">
    <property type="entry name" value="ENDOGLUCANASE, PUTATIVE (AFU_ORTHOLOGUE AFUA_5G01830)-RELATED"/>
    <property type="match status" value="1"/>
</dbReference>
<dbReference type="AlphaFoldDB" id="A0A9W6UZ74"/>
<proteinExistence type="inferred from homology"/>
<feature type="domain" description="Carbohydrate binding X2" evidence="11">
    <location>
        <begin position="390"/>
        <end position="474"/>
    </location>
</feature>
<dbReference type="GO" id="GO:0009986">
    <property type="term" value="C:cell surface"/>
    <property type="evidence" value="ECO:0007669"/>
    <property type="project" value="TreeGrafter"/>
</dbReference>
<dbReference type="GO" id="GO:0030245">
    <property type="term" value="P:cellulose catabolic process"/>
    <property type="evidence" value="ECO:0007669"/>
    <property type="project" value="UniProtKB-KW"/>
</dbReference>
<evidence type="ECO:0000256" key="9">
    <source>
        <dbReference type="SAM" id="SignalP"/>
    </source>
</evidence>
<dbReference type="Proteomes" id="UP001165041">
    <property type="component" value="Unassembled WGS sequence"/>
</dbReference>
<evidence type="ECO:0000256" key="7">
    <source>
        <dbReference type="ARBA" id="ARBA00023326"/>
    </source>
</evidence>
<dbReference type="InterPro" id="IPR017853">
    <property type="entry name" value="GH"/>
</dbReference>
<evidence type="ECO:0000259" key="12">
    <source>
        <dbReference type="Pfam" id="PF18448"/>
    </source>
</evidence>
<keyword evidence="7" id="KW-0624">Polysaccharide degradation</keyword>
<name>A0A9W6UZ74_9ACTN</name>
<keyword evidence="3 8" id="KW-0378">Hydrolase</keyword>
<feature type="domain" description="Endoglucanase B carbohydrate binding" evidence="12">
    <location>
        <begin position="480"/>
        <end position="582"/>
    </location>
</feature>
<dbReference type="Pfam" id="PF00150">
    <property type="entry name" value="Cellulase"/>
    <property type="match status" value="1"/>
</dbReference>
<dbReference type="Pfam" id="PF18448">
    <property type="entry name" value="CBM46"/>
    <property type="match status" value="1"/>
</dbReference>
<keyword evidence="5" id="KW-0119">Carbohydrate metabolism</keyword>
<dbReference type="PANTHER" id="PTHR31297">
    <property type="entry name" value="GLUCAN ENDO-1,6-BETA-GLUCOSIDASE B"/>
    <property type="match status" value="1"/>
</dbReference>
<evidence type="ECO:0000256" key="6">
    <source>
        <dbReference type="ARBA" id="ARBA00023295"/>
    </source>
</evidence>
<dbReference type="SUPFAM" id="SSF81296">
    <property type="entry name" value="E set domains"/>
    <property type="match status" value="1"/>
</dbReference>
<evidence type="ECO:0000313" key="14">
    <source>
        <dbReference type="Proteomes" id="UP001165041"/>
    </source>
</evidence>
<dbReference type="SUPFAM" id="SSF51445">
    <property type="entry name" value="(Trans)glycosidases"/>
    <property type="match status" value="1"/>
</dbReference>
<keyword evidence="2 9" id="KW-0732">Signal</keyword>
<accession>A0A9W6UZ74</accession>
<evidence type="ECO:0000313" key="13">
    <source>
        <dbReference type="EMBL" id="GLW67968.1"/>
    </source>
</evidence>
<dbReference type="Pfam" id="PF03442">
    <property type="entry name" value="CBM_X2"/>
    <property type="match status" value="1"/>
</dbReference>
<dbReference type="EMBL" id="BSSA01000001">
    <property type="protein sequence ID" value="GLW67968.1"/>
    <property type="molecule type" value="Genomic_DNA"/>
</dbReference>
<dbReference type="Gene3D" id="3.20.20.80">
    <property type="entry name" value="Glycosidases"/>
    <property type="match status" value="1"/>
</dbReference>
<feature type="signal peptide" evidence="9">
    <location>
        <begin position="1"/>
        <end position="38"/>
    </location>
</feature>
<dbReference type="RefSeq" id="WP_285732510.1">
    <property type="nucleotide sequence ID" value="NZ_BSSA01000001.1"/>
</dbReference>